<accession>A0A8S1UA91</accession>
<keyword evidence="2" id="KW-1185">Reference proteome</keyword>
<sequence>MQQLYQTNEKAEFIMQINKKKMKNCIKIVDIYRHNFGNSTTITGSKYLRKQQITKFRNMQNIFKV</sequence>
<evidence type="ECO:0000313" key="1">
    <source>
        <dbReference type="EMBL" id="CAD8161770.1"/>
    </source>
</evidence>
<dbReference type="Proteomes" id="UP000683925">
    <property type="component" value="Unassembled WGS sequence"/>
</dbReference>
<comment type="caution">
    <text evidence="1">The sequence shown here is derived from an EMBL/GenBank/DDBJ whole genome shotgun (WGS) entry which is preliminary data.</text>
</comment>
<name>A0A8S1UA91_PAROT</name>
<dbReference type="AlphaFoldDB" id="A0A8S1UA91"/>
<protein>
    <submittedName>
        <fullName evidence="1">Uncharacterized protein</fullName>
    </submittedName>
</protein>
<gene>
    <name evidence="1" type="ORF">POCTA_138.1.T0400215</name>
</gene>
<dbReference type="EMBL" id="CAJJDP010000040">
    <property type="protein sequence ID" value="CAD8161770.1"/>
    <property type="molecule type" value="Genomic_DNA"/>
</dbReference>
<evidence type="ECO:0000313" key="2">
    <source>
        <dbReference type="Proteomes" id="UP000683925"/>
    </source>
</evidence>
<proteinExistence type="predicted"/>
<organism evidence="1 2">
    <name type="scientific">Paramecium octaurelia</name>
    <dbReference type="NCBI Taxonomy" id="43137"/>
    <lineage>
        <taxon>Eukaryota</taxon>
        <taxon>Sar</taxon>
        <taxon>Alveolata</taxon>
        <taxon>Ciliophora</taxon>
        <taxon>Intramacronucleata</taxon>
        <taxon>Oligohymenophorea</taxon>
        <taxon>Peniculida</taxon>
        <taxon>Parameciidae</taxon>
        <taxon>Paramecium</taxon>
    </lineage>
</organism>
<reference evidence="1" key="1">
    <citation type="submission" date="2021-01" db="EMBL/GenBank/DDBJ databases">
        <authorList>
            <consortium name="Genoscope - CEA"/>
            <person name="William W."/>
        </authorList>
    </citation>
    <scope>NUCLEOTIDE SEQUENCE</scope>
</reference>